<evidence type="ECO:0000259" key="2">
    <source>
        <dbReference type="PROSITE" id="PS51724"/>
    </source>
</evidence>
<keyword evidence="4" id="KW-1185">Reference proteome</keyword>
<dbReference type="SUPFAM" id="SSF110997">
    <property type="entry name" value="Sporulation related repeat"/>
    <property type="match status" value="1"/>
</dbReference>
<feature type="domain" description="SPOR" evidence="2">
    <location>
        <begin position="182"/>
        <end position="220"/>
    </location>
</feature>
<dbReference type="RefSeq" id="WP_205172948.1">
    <property type="nucleotide sequence ID" value="NZ_JAFBDZ010000002.1"/>
</dbReference>
<dbReference type="Proteomes" id="UP001646157">
    <property type="component" value="Unassembled WGS sequence"/>
</dbReference>
<dbReference type="EMBL" id="JAFBDZ010000002">
    <property type="protein sequence ID" value="MBM7585976.1"/>
    <property type="molecule type" value="Genomic_DNA"/>
</dbReference>
<dbReference type="EC" id="3.5.1.28" evidence="3"/>
<dbReference type="InterPro" id="IPR036680">
    <property type="entry name" value="SPOR-like_sf"/>
</dbReference>
<dbReference type="Gene3D" id="3.40.630.40">
    <property type="entry name" value="Zn-dependent exopeptidases"/>
    <property type="match status" value="1"/>
</dbReference>
<sequence length="220" mass="24533">MIIVLDAGHGLMTPGKRTPDGMREYEFNRAVAKYAKEKLESYNHVEVNITHSDHLDVPLQTRTDFANSLKARCFVSIHANAYGRGWNGVGGIETYVYPSPTAEASRLAKNVQNELIKHTGLRNRGVKRANFHVLRETKMTSILVECGFMTNKHEATLLKSGAYRKLCAEAIVKGIASTYSLTKSTKLYRVQTGAFSNYENAMALLKKLKNAGFDAFIKKS</sequence>
<evidence type="ECO:0000313" key="3">
    <source>
        <dbReference type="EMBL" id="MBM7585976.1"/>
    </source>
</evidence>
<dbReference type="PANTHER" id="PTHR30404:SF0">
    <property type="entry name" value="N-ACETYLMURAMOYL-L-ALANINE AMIDASE AMIC"/>
    <property type="match status" value="1"/>
</dbReference>
<accession>A0ABS2NDP1</accession>
<evidence type="ECO:0000313" key="4">
    <source>
        <dbReference type="Proteomes" id="UP001646157"/>
    </source>
</evidence>
<dbReference type="PANTHER" id="PTHR30404">
    <property type="entry name" value="N-ACETYLMURAMOYL-L-ALANINE AMIDASE"/>
    <property type="match status" value="1"/>
</dbReference>
<organism evidence="3 4">
    <name type="scientific">Rossellomorea pakistanensis</name>
    <dbReference type="NCBI Taxonomy" id="992288"/>
    <lineage>
        <taxon>Bacteria</taxon>
        <taxon>Bacillati</taxon>
        <taxon>Bacillota</taxon>
        <taxon>Bacilli</taxon>
        <taxon>Bacillales</taxon>
        <taxon>Bacillaceae</taxon>
        <taxon>Rossellomorea</taxon>
    </lineage>
</organism>
<dbReference type="InterPro" id="IPR007730">
    <property type="entry name" value="SPOR-like_dom"/>
</dbReference>
<dbReference type="InterPro" id="IPR002508">
    <property type="entry name" value="MurNAc-LAA_cat"/>
</dbReference>
<gene>
    <name evidence="3" type="ORF">JOC86_002518</name>
</gene>
<comment type="caution">
    <text evidence="3">The sequence shown here is derived from an EMBL/GenBank/DDBJ whole genome shotgun (WGS) entry which is preliminary data.</text>
</comment>
<name>A0ABS2NDP1_9BACI</name>
<dbReference type="SMART" id="SM00646">
    <property type="entry name" value="Ami_3"/>
    <property type="match status" value="1"/>
</dbReference>
<protein>
    <submittedName>
        <fullName evidence="3">N-acetylmuramoyl-L-alanine amidase</fullName>
        <ecNumber evidence="3">3.5.1.28</ecNumber>
    </submittedName>
</protein>
<dbReference type="Pfam" id="PF01520">
    <property type="entry name" value="Amidase_3"/>
    <property type="match status" value="1"/>
</dbReference>
<reference evidence="3 4" key="1">
    <citation type="submission" date="2021-01" db="EMBL/GenBank/DDBJ databases">
        <title>Genomic Encyclopedia of Type Strains, Phase IV (KMG-IV): sequencing the most valuable type-strain genomes for metagenomic binning, comparative biology and taxonomic classification.</title>
        <authorList>
            <person name="Goeker M."/>
        </authorList>
    </citation>
    <scope>NUCLEOTIDE SEQUENCE [LARGE SCALE GENOMIC DNA]</scope>
    <source>
        <strain evidence="3 4">DSM 24834</strain>
    </source>
</reference>
<proteinExistence type="predicted"/>
<dbReference type="SUPFAM" id="SSF53187">
    <property type="entry name" value="Zn-dependent exopeptidases"/>
    <property type="match status" value="1"/>
</dbReference>
<dbReference type="GO" id="GO:0008745">
    <property type="term" value="F:N-acetylmuramoyl-L-alanine amidase activity"/>
    <property type="evidence" value="ECO:0007669"/>
    <property type="project" value="UniProtKB-EC"/>
</dbReference>
<keyword evidence="1 3" id="KW-0378">Hydrolase</keyword>
<dbReference type="PROSITE" id="PS51724">
    <property type="entry name" value="SPOR"/>
    <property type="match status" value="1"/>
</dbReference>
<dbReference type="InterPro" id="IPR050695">
    <property type="entry name" value="N-acetylmuramoyl_amidase_3"/>
</dbReference>
<evidence type="ECO:0000256" key="1">
    <source>
        <dbReference type="ARBA" id="ARBA00022801"/>
    </source>
</evidence>
<dbReference type="CDD" id="cd02696">
    <property type="entry name" value="MurNAc-LAA"/>
    <property type="match status" value="1"/>
</dbReference>